<gene>
    <name evidence="9" type="ORF">GA0061094_0285</name>
</gene>
<keyword evidence="6 7" id="KW-0472">Membrane</keyword>
<comment type="subcellular location">
    <subcellularLocation>
        <location evidence="1">Cell membrane</location>
        <topology evidence="1">Multi-pass membrane protein</topology>
    </subcellularLocation>
</comment>
<sequence length="290" mass="32402">MIGVSVVKSVIKPVMEPLLIIFGIVLVSSTSAVFDAGTSYIDSLLSVFQDIVRPNELVYVNPVSEIERNVFPILFIAFFSSARIVFLALGIALLTSVLLLVFYFFASGFFKKIIKACSVVVSSLPDIFIIAVLQLGVVVFFKSTGVLLIDVAATGENQVILFPAVILSILPTFFFLGLLVSFLKEEEHLSYVELAKSKGLNKYHILFIHMIRNILISVTYHGKQIVWMMLSNLLILEYLFNVFGVTSFLFSYNSPSIFAITAILLFIPIYIFLKGLQVFIKRRIGKEMSL</sequence>
<evidence type="ECO:0000256" key="4">
    <source>
        <dbReference type="ARBA" id="ARBA00022692"/>
    </source>
</evidence>
<evidence type="ECO:0000256" key="2">
    <source>
        <dbReference type="ARBA" id="ARBA00022448"/>
    </source>
</evidence>
<dbReference type="PANTHER" id="PTHR30465">
    <property type="entry name" value="INNER MEMBRANE ABC TRANSPORTER"/>
    <property type="match status" value="1"/>
</dbReference>
<evidence type="ECO:0000313" key="9">
    <source>
        <dbReference type="EMBL" id="SCB75412.1"/>
    </source>
</evidence>
<feature type="transmembrane region" description="Helical" evidence="7">
    <location>
        <begin position="18"/>
        <end position="36"/>
    </location>
</feature>
<keyword evidence="5 7" id="KW-1133">Transmembrane helix</keyword>
<accession>A0A1C3YZG2</accession>
<evidence type="ECO:0000256" key="7">
    <source>
        <dbReference type="SAM" id="Phobius"/>
    </source>
</evidence>
<dbReference type="SUPFAM" id="SSF161098">
    <property type="entry name" value="MetI-like"/>
    <property type="match status" value="1"/>
</dbReference>
<dbReference type="Pfam" id="PF00528">
    <property type="entry name" value="BPD_transp_1"/>
    <property type="match status" value="1"/>
</dbReference>
<feature type="transmembrane region" description="Helical" evidence="7">
    <location>
        <begin position="257"/>
        <end position="280"/>
    </location>
</feature>
<dbReference type="OrthoDB" id="2958608at2"/>
<proteinExistence type="predicted"/>
<dbReference type="InterPro" id="IPR000515">
    <property type="entry name" value="MetI-like"/>
</dbReference>
<feature type="transmembrane region" description="Helical" evidence="7">
    <location>
        <begin position="233"/>
        <end position="251"/>
    </location>
</feature>
<keyword evidence="3" id="KW-1003">Cell membrane</keyword>
<feature type="transmembrane region" description="Helical" evidence="7">
    <location>
        <begin position="84"/>
        <end position="107"/>
    </location>
</feature>
<dbReference type="GO" id="GO:0005886">
    <property type="term" value="C:plasma membrane"/>
    <property type="evidence" value="ECO:0007669"/>
    <property type="project" value="UniProtKB-SubCell"/>
</dbReference>
<dbReference type="PANTHER" id="PTHR30465:SF44">
    <property type="entry name" value="ABC-TYPE DIPEPTIDE_OLIGOPEPTIDE TRANSPORT SYSTEM, PERMEASE COMPONENT"/>
    <property type="match status" value="1"/>
</dbReference>
<protein>
    <submittedName>
        <fullName evidence="9">Peptide/nickel transport system permease protein</fullName>
    </submittedName>
</protein>
<dbReference type="EMBL" id="FMAU01000001">
    <property type="protein sequence ID" value="SCB75412.1"/>
    <property type="molecule type" value="Genomic_DNA"/>
</dbReference>
<feature type="transmembrane region" description="Helical" evidence="7">
    <location>
        <begin position="127"/>
        <end position="149"/>
    </location>
</feature>
<dbReference type="InterPro" id="IPR035906">
    <property type="entry name" value="MetI-like_sf"/>
</dbReference>
<evidence type="ECO:0000256" key="3">
    <source>
        <dbReference type="ARBA" id="ARBA00022475"/>
    </source>
</evidence>
<keyword evidence="4 7" id="KW-0812">Transmembrane</keyword>
<reference evidence="10" key="1">
    <citation type="submission" date="2016-08" db="EMBL/GenBank/DDBJ databases">
        <authorList>
            <person name="Varghese N."/>
            <person name="Submissions Spin"/>
        </authorList>
    </citation>
    <scope>NUCLEOTIDE SEQUENCE [LARGE SCALE GENOMIC DNA]</scope>
    <source>
        <strain evidence="10">SGD-1123</strain>
    </source>
</reference>
<feature type="transmembrane region" description="Helical" evidence="7">
    <location>
        <begin position="161"/>
        <end position="183"/>
    </location>
</feature>
<keyword evidence="10" id="KW-1185">Reference proteome</keyword>
<evidence type="ECO:0000256" key="5">
    <source>
        <dbReference type="ARBA" id="ARBA00022989"/>
    </source>
</evidence>
<name>A0A1C3YZG2_9BACI</name>
<feature type="domain" description="ABC transmembrane type-1" evidence="8">
    <location>
        <begin position="106"/>
        <end position="285"/>
    </location>
</feature>
<keyword evidence="2" id="KW-0813">Transport</keyword>
<dbReference type="GO" id="GO:0055085">
    <property type="term" value="P:transmembrane transport"/>
    <property type="evidence" value="ECO:0007669"/>
    <property type="project" value="InterPro"/>
</dbReference>
<evidence type="ECO:0000313" key="10">
    <source>
        <dbReference type="Proteomes" id="UP000181997"/>
    </source>
</evidence>
<evidence type="ECO:0000256" key="1">
    <source>
        <dbReference type="ARBA" id="ARBA00004651"/>
    </source>
</evidence>
<dbReference type="AlphaFoldDB" id="A0A1C3YZG2"/>
<organism evidence="9 10">
    <name type="scientific">[Bacillus] enclensis</name>
    <dbReference type="NCBI Taxonomy" id="1402860"/>
    <lineage>
        <taxon>Bacteria</taxon>
        <taxon>Bacillati</taxon>
        <taxon>Bacillota</taxon>
        <taxon>Bacilli</taxon>
        <taxon>Bacillales</taxon>
        <taxon>Bacillaceae</taxon>
        <taxon>Rossellomorea</taxon>
    </lineage>
</organism>
<evidence type="ECO:0000256" key="6">
    <source>
        <dbReference type="ARBA" id="ARBA00023136"/>
    </source>
</evidence>
<dbReference type="Proteomes" id="UP000181997">
    <property type="component" value="Unassembled WGS sequence"/>
</dbReference>
<evidence type="ECO:0000259" key="8">
    <source>
        <dbReference type="Pfam" id="PF00528"/>
    </source>
</evidence>